<evidence type="ECO:0000256" key="2">
    <source>
        <dbReference type="ARBA" id="ARBA00023242"/>
    </source>
</evidence>
<dbReference type="Pfam" id="PF15458">
    <property type="entry name" value="NTR2"/>
    <property type="match status" value="1"/>
</dbReference>
<dbReference type="Proteomes" id="UP000326924">
    <property type="component" value="Unassembled WGS sequence"/>
</dbReference>
<comment type="subcellular location">
    <subcellularLocation>
        <location evidence="1">Nucleus</location>
    </subcellularLocation>
</comment>
<keyword evidence="6" id="KW-1185">Reference proteome</keyword>
<dbReference type="EMBL" id="VXIS01000099">
    <property type="protein sequence ID" value="KAA8905469.1"/>
    <property type="molecule type" value="Genomic_DNA"/>
</dbReference>
<feature type="region of interest" description="Disordered" evidence="4">
    <location>
        <begin position="383"/>
        <end position="411"/>
    </location>
</feature>
<dbReference type="GO" id="GO:0003677">
    <property type="term" value="F:DNA binding"/>
    <property type="evidence" value="ECO:0007669"/>
    <property type="project" value="InterPro"/>
</dbReference>
<dbReference type="GO" id="GO:0071008">
    <property type="term" value="C:U2-type post-mRNA release spliceosomal complex"/>
    <property type="evidence" value="ECO:0007669"/>
    <property type="project" value="InterPro"/>
</dbReference>
<evidence type="ECO:0000256" key="3">
    <source>
        <dbReference type="SAM" id="Coils"/>
    </source>
</evidence>
<accession>A0A5J5EWE5</accession>
<organism evidence="5 6">
    <name type="scientific">Sphaerosporella brunnea</name>
    <dbReference type="NCBI Taxonomy" id="1250544"/>
    <lineage>
        <taxon>Eukaryota</taxon>
        <taxon>Fungi</taxon>
        <taxon>Dikarya</taxon>
        <taxon>Ascomycota</taxon>
        <taxon>Pezizomycotina</taxon>
        <taxon>Pezizomycetes</taxon>
        <taxon>Pezizales</taxon>
        <taxon>Pyronemataceae</taxon>
        <taxon>Sphaerosporella</taxon>
    </lineage>
</organism>
<keyword evidence="2" id="KW-0539">Nucleus</keyword>
<sequence>MSFTARRTTKPRKIAQASDSEDDRPTPVLAIRKKAASSKKSASRLSFFGEGGDPTDADTSEPAFMPKKSALSRKAIERNAAKRALGIERLSIAPQTVSYSREDLEELRRGQMVTPTTTATEVEEEEDTVMVDLTSQGIGDVDMGEAGAVIGAGQTQIMDEGLVRVMKTRRRERAAAAKAGANDFMSLHDDASDDASGELMIRSRKKKERRLARREDFDDDEEIAIYVDDAERVLLTNSGSARREQARRRKQAIRETIAEAEGADDEGEESDVSKDSLVEEWERDQIRKGVFGDRGNAPRGLDGELEALARNPPAVTPLPEMSHVVRKLEATLKAMEIRKDRTEKQIEALVAEKKKIRDREQMVQARLKEAAAQYERLRKETGVAPGSEGVVSMDRGLESFGSTPITAAVEE</sequence>
<keyword evidence="3" id="KW-0175">Coiled coil</keyword>
<feature type="coiled-coil region" evidence="3">
    <location>
        <begin position="325"/>
        <end position="380"/>
    </location>
</feature>
<dbReference type="OrthoDB" id="429427at2759"/>
<gene>
    <name evidence="5" type="ORF">FN846DRAFT_746016</name>
</gene>
<evidence type="ECO:0000256" key="4">
    <source>
        <dbReference type="SAM" id="MobiDB-lite"/>
    </source>
</evidence>
<dbReference type="PANTHER" id="PTHR12214:SF0">
    <property type="entry name" value="LD29489P"/>
    <property type="match status" value="1"/>
</dbReference>
<dbReference type="GO" id="GO:0000390">
    <property type="term" value="P:spliceosomal complex disassembly"/>
    <property type="evidence" value="ECO:0007669"/>
    <property type="project" value="InterPro"/>
</dbReference>
<comment type="caution">
    <text evidence="5">The sequence shown here is derived from an EMBL/GenBank/DDBJ whole genome shotgun (WGS) entry which is preliminary data.</text>
</comment>
<feature type="region of interest" description="Disordered" evidence="4">
    <location>
        <begin position="1"/>
        <end position="70"/>
    </location>
</feature>
<proteinExistence type="predicted"/>
<name>A0A5J5EWE5_9PEZI</name>
<dbReference type="PANTHER" id="PTHR12214">
    <property type="entry name" value="GC-RICH SEQUENCE DNA-BINDING FACTOR"/>
    <property type="match status" value="1"/>
</dbReference>
<dbReference type="InterPro" id="IPR028211">
    <property type="entry name" value="Ntr2"/>
</dbReference>
<dbReference type="InterPro" id="IPR012890">
    <property type="entry name" value="GCFC2-like"/>
</dbReference>
<protein>
    <submittedName>
        <fullName evidence="5">Nineteen complex-related protein 2-domain-containing protein</fullName>
    </submittedName>
</protein>
<evidence type="ECO:0000313" key="6">
    <source>
        <dbReference type="Proteomes" id="UP000326924"/>
    </source>
</evidence>
<reference evidence="5 6" key="1">
    <citation type="submission" date="2019-09" db="EMBL/GenBank/DDBJ databases">
        <title>Draft genome of the ectomycorrhizal ascomycete Sphaerosporella brunnea.</title>
        <authorList>
            <consortium name="DOE Joint Genome Institute"/>
            <person name="Benucci G.M."/>
            <person name="Marozzi G."/>
            <person name="Antonielli L."/>
            <person name="Sanchez S."/>
            <person name="Marco P."/>
            <person name="Wang X."/>
            <person name="Falini L.B."/>
            <person name="Barry K."/>
            <person name="Haridas S."/>
            <person name="Lipzen A."/>
            <person name="Labutti K."/>
            <person name="Grigoriev I.V."/>
            <person name="Murat C."/>
            <person name="Martin F."/>
            <person name="Albertini E."/>
            <person name="Donnini D."/>
            <person name="Bonito G."/>
        </authorList>
    </citation>
    <scope>NUCLEOTIDE SEQUENCE [LARGE SCALE GENOMIC DNA]</scope>
    <source>
        <strain evidence="5 6">Sb_GMNB300</strain>
    </source>
</reference>
<evidence type="ECO:0000313" key="5">
    <source>
        <dbReference type="EMBL" id="KAA8905469.1"/>
    </source>
</evidence>
<dbReference type="InParanoid" id="A0A5J5EWE5"/>
<dbReference type="AlphaFoldDB" id="A0A5J5EWE5"/>
<evidence type="ECO:0000256" key="1">
    <source>
        <dbReference type="ARBA" id="ARBA00004123"/>
    </source>
</evidence>